<dbReference type="STRING" id="1798364.A3G54_01260"/>
<reference evidence="1 2" key="1">
    <citation type="journal article" date="2016" name="Nat. Commun.">
        <title>Thousands of microbial genomes shed light on interconnected biogeochemical processes in an aquifer system.</title>
        <authorList>
            <person name="Anantharaman K."/>
            <person name="Brown C.T."/>
            <person name="Hug L.A."/>
            <person name="Sharon I."/>
            <person name="Castelle C.J."/>
            <person name="Probst A.J."/>
            <person name="Thomas B.C."/>
            <person name="Singh A."/>
            <person name="Wilkins M.J."/>
            <person name="Karaoz U."/>
            <person name="Brodie E.L."/>
            <person name="Williams K.H."/>
            <person name="Hubbard S.S."/>
            <person name="Banfield J.F."/>
        </authorList>
    </citation>
    <scope>NUCLEOTIDE SEQUENCE [LARGE SCALE GENOMIC DNA]</scope>
</reference>
<evidence type="ECO:0008006" key="3">
    <source>
        <dbReference type="Google" id="ProtNLM"/>
    </source>
</evidence>
<proteinExistence type="predicted"/>
<dbReference type="EMBL" id="MFIQ01000013">
    <property type="protein sequence ID" value="OGF93554.1"/>
    <property type="molecule type" value="Genomic_DNA"/>
</dbReference>
<accession>A0A1F5Y075</accession>
<comment type="caution">
    <text evidence="1">The sequence shown here is derived from an EMBL/GenBank/DDBJ whole genome shotgun (WGS) entry which is preliminary data.</text>
</comment>
<protein>
    <recommendedName>
        <fullName evidence="3">Uracil-DNA glycosylase-like domain-containing protein</fullName>
    </recommendedName>
</protein>
<dbReference type="AlphaFoldDB" id="A0A1F5Y075"/>
<name>A0A1F5Y075_9BACT</name>
<evidence type="ECO:0000313" key="1">
    <source>
        <dbReference type="EMBL" id="OGF93554.1"/>
    </source>
</evidence>
<evidence type="ECO:0000313" key="2">
    <source>
        <dbReference type="Proteomes" id="UP000178894"/>
    </source>
</evidence>
<dbReference type="Proteomes" id="UP000178894">
    <property type="component" value="Unassembled WGS sequence"/>
</dbReference>
<gene>
    <name evidence="1" type="ORF">A3G54_01260</name>
</gene>
<organism evidence="1 2">
    <name type="scientific">Candidatus Giovannonibacteria bacterium RIFCSPLOWO2_12_FULL_44_15</name>
    <dbReference type="NCBI Taxonomy" id="1798364"/>
    <lineage>
        <taxon>Bacteria</taxon>
        <taxon>Candidatus Giovannoniibacteriota</taxon>
    </lineage>
</organism>
<sequence length="176" mass="20324">MNLSKIKRKYRCASFAIWDGDLGYSSIEKNKKLLHSRAVIVGLNASAKIKPFENFHKKHRGGRDAWLREAFGESVIRGAYMTDIIQNDFSVRESEVDLSNSNITRNVERFRNELQDVKAKSPFIVVIGKKAYDILVANFTTYSIYKIPHYAKLGITKKKFMSSVKKVLNRYRNQNN</sequence>